<dbReference type="EMBL" id="CP015217">
    <property type="protein sequence ID" value="AOP34200.1"/>
    <property type="molecule type" value="Genomic_DNA"/>
</dbReference>
<dbReference type="RefSeq" id="WP_069607427.1">
    <property type="nucleotide sequence ID" value="NZ_CP015217.1"/>
</dbReference>
<protein>
    <submittedName>
        <fullName evidence="3">Phospholipase</fullName>
    </submittedName>
</protein>
<dbReference type="Gene3D" id="3.40.1090.10">
    <property type="entry name" value="Cytosolic phospholipase A2 catalytic domain"/>
    <property type="match status" value="1"/>
</dbReference>
<dbReference type="SUPFAM" id="SSF52151">
    <property type="entry name" value="FabD/lysophospholipase-like"/>
    <property type="match status" value="1"/>
</dbReference>
<dbReference type="InterPro" id="IPR016035">
    <property type="entry name" value="Acyl_Trfase/lysoPLipase"/>
</dbReference>
<dbReference type="OrthoDB" id="5508529at2"/>
<organism evidence="3 4">
    <name type="scientific">Leptospira tipperaryensis</name>
    <dbReference type="NCBI Taxonomy" id="2564040"/>
    <lineage>
        <taxon>Bacteria</taxon>
        <taxon>Pseudomonadati</taxon>
        <taxon>Spirochaetota</taxon>
        <taxon>Spirochaetia</taxon>
        <taxon>Leptospirales</taxon>
        <taxon>Leptospiraceae</taxon>
        <taxon>Leptospira</taxon>
    </lineage>
</organism>
<dbReference type="AlphaFoldDB" id="A0A1D7UX85"/>
<dbReference type="GO" id="GO:0006629">
    <property type="term" value="P:lipid metabolic process"/>
    <property type="evidence" value="ECO:0007669"/>
    <property type="project" value="UniProtKB-KW"/>
</dbReference>
<evidence type="ECO:0000259" key="2">
    <source>
        <dbReference type="Pfam" id="PF01734"/>
    </source>
</evidence>
<feature type="domain" description="PNPLA" evidence="2">
    <location>
        <begin position="19"/>
        <end position="231"/>
    </location>
</feature>
<evidence type="ECO:0000313" key="4">
    <source>
        <dbReference type="Proteomes" id="UP000094197"/>
    </source>
</evidence>
<accession>A0A1D7UX85</accession>
<keyword evidence="4" id="KW-1185">Reference proteome</keyword>
<proteinExistence type="predicted"/>
<dbReference type="InterPro" id="IPR002641">
    <property type="entry name" value="PNPLA_dom"/>
</dbReference>
<dbReference type="KEGG" id="laj:A0128_10290"/>
<gene>
    <name evidence="3" type="ORF">A0128_10290</name>
</gene>
<keyword evidence="1" id="KW-0443">Lipid metabolism</keyword>
<dbReference type="PROSITE" id="PS51257">
    <property type="entry name" value="PROKAR_LIPOPROTEIN"/>
    <property type="match status" value="1"/>
</dbReference>
<dbReference type="Pfam" id="PF01734">
    <property type="entry name" value="Patatin"/>
    <property type="match status" value="1"/>
</dbReference>
<evidence type="ECO:0000313" key="3">
    <source>
        <dbReference type="EMBL" id="AOP34200.1"/>
    </source>
</evidence>
<dbReference type="Proteomes" id="UP000094197">
    <property type="component" value="Chromosome 1"/>
</dbReference>
<name>A0A1D7UX85_9LEPT</name>
<sequence>MSSILSRISFPWNSTSYSLAIAGGGCKAFYGLGAGHSFRKWGLNLSQISGVSAGAAMALCILSEREEESITYFEELARRNSKNFRFLNLFKGLSPFPHENITRRSIRYSLDLKKIKESSVKVFIGAVKAKPIHKIHGTKTSVSRLISRTMQAYIQDERDKLKGRIANRVQSIFDEWSLENIVYSEKDLKEPETVEQILLNSSSVPPVVSLQRKNDEFFLDGGLTNNLLLEYFSYSQPKIGIYYEDNTIVGKSSDVLKNTYLFKPSRPIGISSFDYTNPVGVRKAFELGKEDAENRKNEILDFIQKVR</sequence>
<reference evidence="3 4" key="1">
    <citation type="submission" date="2016-04" db="EMBL/GenBank/DDBJ databases">
        <title>Complete genome seqeunce of Leptospira alstonii serovar Room22.</title>
        <authorList>
            <person name="Nally J.E."/>
            <person name="Bayles D.O."/>
            <person name="Hurley D."/>
            <person name="Fanning S."/>
            <person name="McMahon B.J."/>
            <person name="Arent Z."/>
        </authorList>
    </citation>
    <scope>NUCLEOTIDE SEQUENCE [LARGE SCALE GENOMIC DNA]</scope>
    <source>
        <strain evidence="3 4">GWTS #1</strain>
    </source>
</reference>
<evidence type="ECO:0000256" key="1">
    <source>
        <dbReference type="ARBA" id="ARBA00023098"/>
    </source>
</evidence>